<dbReference type="EMBL" id="JBHTBW010000046">
    <property type="protein sequence ID" value="MFC7442215.1"/>
    <property type="molecule type" value="Genomic_DNA"/>
</dbReference>
<keyword evidence="2" id="KW-1185">Reference proteome</keyword>
<dbReference type="InterPro" id="IPR029033">
    <property type="entry name" value="His_PPase_superfam"/>
</dbReference>
<reference evidence="2" key="1">
    <citation type="journal article" date="2019" name="Int. J. Syst. Evol. Microbiol.">
        <title>The Global Catalogue of Microorganisms (GCM) 10K type strain sequencing project: providing services to taxonomists for standard genome sequencing and annotation.</title>
        <authorList>
            <consortium name="The Broad Institute Genomics Platform"/>
            <consortium name="The Broad Institute Genome Sequencing Center for Infectious Disease"/>
            <person name="Wu L."/>
            <person name="Ma J."/>
        </authorList>
    </citation>
    <scope>NUCLEOTIDE SEQUENCE [LARGE SCALE GENOMIC DNA]</scope>
    <source>
        <strain evidence="2">CGMCC 1.12942</strain>
    </source>
</reference>
<dbReference type="InterPro" id="IPR050275">
    <property type="entry name" value="PGM_Phosphatase"/>
</dbReference>
<dbReference type="SMART" id="SM00855">
    <property type="entry name" value="PGAM"/>
    <property type="match status" value="1"/>
</dbReference>
<sequence>MTEIFLVRHCQAAGQEREARLTQQGIEQAQQLAEFFAAVEIEHIVSSPYVRAVDSIKPTARKKGLSIHTDERLVERKLAGEPREDWRTCLRQTFGDLDLCFEGGESSRAAMLRAVAVCEERLRTVQGSVIMVSHGNLITLLLKYFDHSIGFEDWEQMTNPDVYRIWHEDGWKIERNWR</sequence>
<dbReference type="Gene3D" id="3.40.50.1240">
    <property type="entry name" value="Phosphoglycerate mutase-like"/>
    <property type="match status" value="1"/>
</dbReference>
<dbReference type="PANTHER" id="PTHR48100">
    <property type="entry name" value="BROAD-SPECIFICITY PHOSPHATASE YOR283W-RELATED"/>
    <property type="match status" value="1"/>
</dbReference>
<evidence type="ECO:0000313" key="1">
    <source>
        <dbReference type="EMBL" id="MFC7442215.1"/>
    </source>
</evidence>
<dbReference type="CDD" id="cd07067">
    <property type="entry name" value="HP_PGM_like"/>
    <property type="match status" value="1"/>
</dbReference>
<proteinExistence type="predicted"/>
<dbReference type="RefSeq" id="WP_379865946.1">
    <property type="nucleotide sequence ID" value="NZ_JBHTBW010000046.1"/>
</dbReference>
<name>A0ABW2RML7_9BACL</name>
<dbReference type="InterPro" id="IPR013078">
    <property type="entry name" value="His_Pase_superF_clade-1"/>
</dbReference>
<dbReference type="PANTHER" id="PTHR48100:SF1">
    <property type="entry name" value="HISTIDINE PHOSPHATASE FAMILY PROTEIN-RELATED"/>
    <property type="match status" value="1"/>
</dbReference>
<organism evidence="1 2">
    <name type="scientific">Laceyella putida</name>
    <dbReference type="NCBI Taxonomy" id="110101"/>
    <lineage>
        <taxon>Bacteria</taxon>
        <taxon>Bacillati</taxon>
        <taxon>Bacillota</taxon>
        <taxon>Bacilli</taxon>
        <taxon>Bacillales</taxon>
        <taxon>Thermoactinomycetaceae</taxon>
        <taxon>Laceyella</taxon>
    </lineage>
</organism>
<evidence type="ECO:0000313" key="2">
    <source>
        <dbReference type="Proteomes" id="UP001596500"/>
    </source>
</evidence>
<dbReference type="SUPFAM" id="SSF53254">
    <property type="entry name" value="Phosphoglycerate mutase-like"/>
    <property type="match status" value="1"/>
</dbReference>
<accession>A0ABW2RML7</accession>
<comment type="caution">
    <text evidence="1">The sequence shown here is derived from an EMBL/GenBank/DDBJ whole genome shotgun (WGS) entry which is preliminary data.</text>
</comment>
<dbReference type="Pfam" id="PF00300">
    <property type="entry name" value="His_Phos_1"/>
    <property type="match status" value="1"/>
</dbReference>
<dbReference type="Proteomes" id="UP001596500">
    <property type="component" value="Unassembled WGS sequence"/>
</dbReference>
<protein>
    <submittedName>
        <fullName evidence="1">Histidine phosphatase family protein</fullName>
    </submittedName>
</protein>
<gene>
    <name evidence="1" type="ORF">ACFQNG_14065</name>
</gene>